<dbReference type="GO" id="GO:0004066">
    <property type="term" value="F:asparagine synthase (glutamine-hydrolyzing) activity"/>
    <property type="evidence" value="ECO:0007669"/>
    <property type="project" value="UniProtKB-EC"/>
</dbReference>
<evidence type="ECO:0000256" key="5">
    <source>
        <dbReference type="ARBA" id="ARBA00022840"/>
    </source>
</evidence>
<feature type="binding site" evidence="9">
    <location>
        <begin position="381"/>
        <end position="382"/>
    </location>
    <ligand>
        <name>ATP</name>
        <dbReference type="ChEBI" id="CHEBI:30616"/>
    </ligand>
</feature>
<evidence type="ECO:0000313" key="13">
    <source>
        <dbReference type="Proteomes" id="UP000580856"/>
    </source>
</evidence>
<gene>
    <name evidence="12" type="ORF">GGQ74_000680</name>
</gene>
<keyword evidence="6 8" id="KW-0315">Glutamine amidotransferase</keyword>
<dbReference type="PANTHER" id="PTHR43284:SF1">
    <property type="entry name" value="ASPARAGINE SYNTHETASE"/>
    <property type="match status" value="1"/>
</dbReference>
<comment type="pathway">
    <text evidence="1">Amino-acid biosynthesis; L-asparagine biosynthesis; L-asparagine from L-aspartate (L-Gln route): step 1/1.</text>
</comment>
<organism evidence="12 13">
    <name type="scientific">Desulfobaculum xiamenense</name>
    <dbReference type="NCBI Taxonomy" id="995050"/>
    <lineage>
        <taxon>Bacteria</taxon>
        <taxon>Pseudomonadati</taxon>
        <taxon>Thermodesulfobacteriota</taxon>
        <taxon>Desulfovibrionia</taxon>
        <taxon>Desulfovibrionales</taxon>
        <taxon>Desulfovibrionaceae</taxon>
        <taxon>Desulfobaculum</taxon>
    </lineage>
</organism>
<dbReference type="NCBIfam" id="TIGR01536">
    <property type="entry name" value="asn_synth_AEB"/>
    <property type="match status" value="1"/>
</dbReference>
<dbReference type="InterPro" id="IPR029055">
    <property type="entry name" value="Ntn_hydrolases_N"/>
</dbReference>
<dbReference type="Gene3D" id="3.40.50.620">
    <property type="entry name" value="HUPs"/>
    <property type="match status" value="1"/>
</dbReference>
<evidence type="ECO:0000256" key="2">
    <source>
        <dbReference type="ARBA" id="ARBA00005752"/>
    </source>
</evidence>
<evidence type="ECO:0000256" key="10">
    <source>
        <dbReference type="PIRSR" id="PIRSR001589-3"/>
    </source>
</evidence>
<evidence type="ECO:0000256" key="4">
    <source>
        <dbReference type="ARBA" id="ARBA00022741"/>
    </source>
</evidence>
<name>A0A846QIY8_9BACT</name>
<dbReference type="CDD" id="cd01991">
    <property type="entry name" value="Asn_synthase_B_C"/>
    <property type="match status" value="1"/>
</dbReference>
<keyword evidence="8" id="KW-0028">Amino-acid biosynthesis</keyword>
<keyword evidence="8" id="KW-0061">Asparagine biosynthesis</keyword>
<evidence type="ECO:0000256" key="8">
    <source>
        <dbReference type="PIRSR" id="PIRSR001589-1"/>
    </source>
</evidence>
<dbReference type="Pfam" id="PF00733">
    <property type="entry name" value="Asn_synthase"/>
    <property type="match status" value="1"/>
</dbReference>
<evidence type="ECO:0000256" key="7">
    <source>
        <dbReference type="ARBA" id="ARBA00048741"/>
    </source>
</evidence>
<feature type="binding site" evidence="9">
    <location>
        <position position="107"/>
    </location>
    <ligand>
        <name>L-glutamine</name>
        <dbReference type="ChEBI" id="CHEBI:58359"/>
    </ligand>
</feature>
<protein>
    <recommendedName>
        <fullName evidence="3">asparagine synthase (glutamine-hydrolyzing)</fullName>
        <ecNumber evidence="3">6.3.5.4</ecNumber>
    </recommendedName>
</protein>
<reference evidence="12 13" key="1">
    <citation type="submission" date="2020-03" db="EMBL/GenBank/DDBJ databases">
        <title>Genomic Encyclopedia of Type Strains, Phase IV (KMG-IV): sequencing the most valuable type-strain genomes for metagenomic binning, comparative biology and taxonomic classification.</title>
        <authorList>
            <person name="Goeker M."/>
        </authorList>
    </citation>
    <scope>NUCLEOTIDE SEQUENCE [LARGE SCALE GENOMIC DNA]</scope>
    <source>
        <strain evidence="12 13">DSM 24233</strain>
    </source>
</reference>
<dbReference type="AlphaFoldDB" id="A0A846QIY8"/>
<feature type="site" description="Important for beta-aspartyl-AMP intermediate formation" evidence="10">
    <location>
        <position position="383"/>
    </location>
</feature>
<comment type="caution">
    <text evidence="12">The sequence shown here is derived from an EMBL/GenBank/DDBJ whole genome shotgun (WGS) entry which is preliminary data.</text>
</comment>
<dbReference type="InterPro" id="IPR014729">
    <property type="entry name" value="Rossmann-like_a/b/a_fold"/>
</dbReference>
<dbReference type="Proteomes" id="UP000580856">
    <property type="component" value="Unassembled WGS sequence"/>
</dbReference>
<dbReference type="GO" id="GO:0005829">
    <property type="term" value="C:cytosol"/>
    <property type="evidence" value="ECO:0007669"/>
    <property type="project" value="TreeGrafter"/>
</dbReference>
<feature type="binding site" evidence="9">
    <location>
        <position position="308"/>
    </location>
    <ligand>
        <name>ATP</name>
        <dbReference type="ChEBI" id="CHEBI:30616"/>
    </ligand>
</feature>
<dbReference type="Gene3D" id="3.60.20.10">
    <property type="entry name" value="Glutamine Phosphoribosylpyrophosphate, subunit 1, domain 1"/>
    <property type="match status" value="1"/>
</dbReference>
<evidence type="ECO:0000259" key="11">
    <source>
        <dbReference type="PROSITE" id="PS51278"/>
    </source>
</evidence>
<dbReference type="EC" id="6.3.5.4" evidence="3"/>
<keyword evidence="12" id="KW-0436">Ligase</keyword>
<dbReference type="PIRSF" id="PIRSF001589">
    <property type="entry name" value="Asn_synthetase_glu-h"/>
    <property type="match status" value="1"/>
</dbReference>
<sequence>MCGIAGFMGDPRPADFYTPVLQAMTNAMPHRGPDSSGAWADPASGIGLSHARLAILDLSPAGAQPMESPCGRFVITFNGEIYNHPALRAALEREGDAPPHGWRGHSDTETLLALISAHGLDATLPRLVGMFAFALWDRAERTLTLVRDRLGIKPLYYGLCGSAFLFGSTPSALRQHPQWTGELDREVLALYMRFLHIPEPHCIFQGIRKLPPGATLTITPADVAVRRIPEPARYWDVRTMALRGMAAPFAGNLDDATDRLQTLIDDAVGLRMLADVPLGAFLSGGIDSTAVVAAMQRIGSRPARTFTIGFDAKGYDEATHAREVAKRLGTEHTELRLSPDDALDVIPLLPRHFDEPFADVSQIPTLIVSRLAREHVTVALSGDGGDELFGGYSRHLFGPRLWNAQRRIPLPLRRAMSAMLKGTAGRMLADAYERAENLLAPAQRHAIFRDKLLKVASALSARDRAQFHGLLVSCWNGGQSPVRGADFPESTFERPETWPPNEDFAEWMMTMDMTTYLPGDILTKVDRASMAVSLEARVPLLDHRICEFALSLPASMKIADGKGKLPLRRLLARHLPPELMDRPKQGFSVPIDSWLRGPLRPWAEELLDVRALREDGWLDPDPIRRKWREHLAGKFNWQYHLWAVLMFRAWITESAPGA</sequence>
<dbReference type="InterPro" id="IPR051786">
    <property type="entry name" value="ASN_synthetase/amidase"/>
</dbReference>
<dbReference type="InterPro" id="IPR017932">
    <property type="entry name" value="GATase_2_dom"/>
</dbReference>
<keyword evidence="5 9" id="KW-0067">ATP-binding</keyword>
<dbReference type="SUPFAM" id="SSF56235">
    <property type="entry name" value="N-terminal nucleophile aminohydrolases (Ntn hydrolases)"/>
    <property type="match status" value="1"/>
</dbReference>
<proteinExistence type="inferred from homology"/>
<evidence type="ECO:0000313" key="12">
    <source>
        <dbReference type="EMBL" id="NJB67040.1"/>
    </source>
</evidence>
<feature type="domain" description="Glutamine amidotransferase type-2" evidence="11">
    <location>
        <begin position="2"/>
        <end position="221"/>
    </location>
</feature>
<comment type="catalytic activity">
    <reaction evidence="7">
        <text>L-aspartate + L-glutamine + ATP + H2O = L-asparagine + L-glutamate + AMP + diphosphate + H(+)</text>
        <dbReference type="Rhea" id="RHEA:12228"/>
        <dbReference type="ChEBI" id="CHEBI:15377"/>
        <dbReference type="ChEBI" id="CHEBI:15378"/>
        <dbReference type="ChEBI" id="CHEBI:29985"/>
        <dbReference type="ChEBI" id="CHEBI:29991"/>
        <dbReference type="ChEBI" id="CHEBI:30616"/>
        <dbReference type="ChEBI" id="CHEBI:33019"/>
        <dbReference type="ChEBI" id="CHEBI:58048"/>
        <dbReference type="ChEBI" id="CHEBI:58359"/>
        <dbReference type="ChEBI" id="CHEBI:456215"/>
        <dbReference type="EC" id="6.3.5.4"/>
    </reaction>
</comment>
<evidence type="ECO:0000256" key="1">
    <source>
        <dbReference type="ARBA" id="ARBA00005187"/>
    </source>
</evidence>
<accession>A0A846QIY8</accession>
<dbReference type="RefSeq" id="WP_167940129.1">
    <property type="nucleotide sequence ID" value="NZ_JAATJA010000001.1"/>
</dbReference>
<evidence type="ECO:0000256" key="6">
    <source>
        <dbReference type="ARBA" id="ARBA00022962"/>
    </source>
</evidence>
<dbReference type="SUPFAM" id="SSF52402">
    <property type="entry name" value="Adenine nucleotide alpha hydrolases-like"/>
    <property type="match status" value="1"/>
</dbReference>
<dbReference type="GO" id="GO:0005524">
    <property type="term" value="F:ATP binding"/>
    <property type="evidence" value="ECO:0007669"/>
    <property type="project" value="UniProtKB-KW"/>
</dbReference>
<comment type="similarity">
    <text evidence="2">Belongs to the asparagine synthetase family.</text>
</comment>
<keyword evidence="4 9" id="KW-0547">Nucleotide-binding</keyword>
<evidence type="ECO:0000256" key="9">
    <source>
        <dbReference type="PIRSR" id="PIRSR001589-2"/>
    </source>
</evidence>
<dbReference type="CDD" id="cd00712">
    <property type="entry name" value="AsnB"/>
    <property type="match status" value="1"/>
</dbReference>
<dbReference type="PANTHER" id="PTHR43284">
    <property type="entry name" value="ASPARAGINE SYNTHETASE (GLUTAMINE-HYDROLYZING)"/>
    <property type="match status" value="1"/>
</dbReference>
<dbReference type="InterPro" id="IPR033738">
    <property type="entry name" value="AsnB_N"/>
</dbReference>
<dbReference type="EMBL" id="JAATJA010000001">
    <property type="protein sequence ID" value="NJB67040.1"/>
    <property type="molecule type" value="Genomic_DNA"/>
</dbReference>
<evidence type="ECO:0000256" key="3">
    <source>
        <dbReference type="ARBA" id="ARBA00012737"/>
    </source>
</evidence>
<dbReference type="Pfam" id="PF13522">
    <property type="entry name" value="GATase_6"/>
    <property type="match status" value="1"/>
</dbReference>
<keyword evidence="13" id="KW-1185">Reference proteome</keyword>
<dbReference type="InterPro" id="IPR006426">
    <property type="entry name" value="Asn_synth_AEB"/>
</dbReference>
<dbReference type="InterPro" id="IPR001962">
    <property type="entry name" value="Asn_synthase"/>
</dbReference>
<dbReference type="GO" id="GO:0006529">
    <property type="term" value="P:asparagine biosynthetic process"/>
    <property type="evidence" value="ECO:0007669"/>
    <property type="project" value="UniProtKB-KW"/>
</dbReference>
<dbReference type="PROSITE" id="PS51278">
    <property type="entry name" value="GATASE_TYPE_2"/>
    <property type="match status" value="1"/>
</dbReference>
<feature type="active site" description="For GATase activity" evidence="8">
    <location>
        <position position="2"/>
    </location>
</feature>